<feature type="transmembrane region" description="Helical" evidence="1">
    <location>
        <begin position="67"/>
        <end position="84"/>
    </location>
</feature>
<evidence type="ECO:0000313" key="3">
    <source>
        <dbReference type="Proteomes" id="UP001314169"/>
    </source>
</evidence>
<keyword evidence="1" id="KW-0472">Membrane</keyword>
<accession>A0ABN9Z670</accession>
<protein>
    <submittedName>
        <fullName evidence="2">Uncharacterized protein</fullName>
    </submittedName>
</protein>
<sequence length="131" mass="14972">MITVYFPLDIFSSISLLNILYFSEYKSFTFLAKFILTFHNIFYAKLNGIVGLISLSENSLLVYKSTINFWVLILCPATLMNSFIKSRCVFCVESLGFSRYNIMSPMNNKCFTSSFPIWMPFISSSCLIAVA</sequence>
<proteinExistence type="predicted"/>
<name>A0ABN9Z670_PIPNA</name>
<organism evidence="2 3">
    <name type="scientific">Pipistrellus nathusii</name>
    <name type="common">Nathusius' pipistrelle</name>
    <dbReference type="NCBI Taxonomy" id="59473"/>
    <lineage>
        <taxon>Eukaryota</taxon>
        <taxon>Metazoa</taxon>
        <taxon>Chordata</taxon>
        <taxon>Craniata</taxon>
        <taxon>Vertebrata</taxon>
        <taxon>Euteleostomi</taxon>
        <taxon>Mammalia</taxon>
        <taxon>Eutheria</taxon>
        <taxon>Laurasiatheria</taxon>
        <taxon>Chiroptera</taxon>
        <taxon>Yangochiroptera</taxon>
        <taxon>Vespertilionidae</taxon>
        <taxon>Pipistrellus</taxon>
    </lineage>
</organism>
<feature type="transmembrane region" description="Helical" evidence="1">
    <location>
        <begin position="6"/>
        <end position="22"/>
    </location>
</feature>
<keyword evidence="1" id="KW-1133">Transmembrane helix</keyword>
<keyword evidence="1" id="KW-0812">Transmembrane</keyword>
<dbReference type="Proteomes" id="UP001314169">
    <property type="component" value="Chromosome 1"/>
</dbReference>
<evidence type="ECO:0000313" key="2">
    <source>
        <dbReference type="EMBL" id="CAK6431697.1"/>
    </source>
</evidence>
<gene>
    <name evidence="2" type="ORF">MPIPNATIZW_LOCUS3</name>
</gene>
<reference evidence="2" key="1">
    <citation type="submission" date="2023-12" db="EMBL/GenBank/DDBJ databases">
        <authorList>
            <person name="Brown T."/>
        </authorList>
    </citation>
    <scope>NUCLEOTIDE SEQUENCE</scope>
</reference>
<feature type="transmembrane region" description="Helical" evidence="1">
    <location>
        <begin position="34"/>
        <end position="55"/>
    </location>
</feature>
<keyword evidence="3" id="KW-1185">Reference proteome</keyword>
<evidence type="ECO:0000256" key="1">
    <source>
        <dbReference type="SAM" id="Phobius"/>
    </source>
</evidence>
<dbReference type="EMBL" id="OY882858">
    <property type="protein sequence ID" value="CAK6431697.1"/>
    <property type="molecule type" value="Genomic_DNA"/>
</dbReference>